<evidence type="ECO:0000256" key="1">
    <source>
        <dbReference type="SAM" id="Coils"/>
    </source>
</evidence>
<dbReference type="OrthoDB" id="1113942at2"/>
<feature type="region of interest" description="Disordered" evidence="2">
    <location>
        <begin position="1"/>
        <end position="20"/>
    </location>
</feature>
<gene>
    <name evidence="4" type="ORF">SAMN05421738_10981</name>
</gene>
<evidence type="ECO:0000313" key="4">
    <source>
        <dbReference type="EMBL" id="SFN26809.1"/>
    </source>
</evidence>
<keyword evidence="5" id="KW-1185">Reference proteome</keyword>
<evidence type="ECO:0000313" key="5">
    <source>
        <dbReference type="Proteomes" id="UP000199149"/>
    </source>
</evidence>
<keyword evidence="3" id="KW-0812">Transmembrane</keyword>
<proteinExistence type="predicted"/>
<name>A0A1I4XND3_9FLAO</name>
<sequence>MKKFDQYIKDNLSQPQTPPLDAWKNIQEKLDEKEKKKRIIPLFYWIGSTAACLVLGVGVYYFYQNDTINSSIKTPEIVHSKKKNQQETDSNTEKDFNQIKSIENKINADKNIEKSSSNSVNQFAFGKENNLEYQSKNFENINLKNDHLLSNDAIFSNVFATKNPSNFTEKIFPESLHTNVKKEEITKNEENTLKENELELAIAEQNKKQENKIEIKQTAPKFAVSSFVNPSVLLDSKSILSDEFNQNDIENAVTMAYGAKVSFKINDKLNIRSGIAKVNLEQQTNQVNTGLNTAIVALSTHENASPQNTNNINYNSNIRVNSSAANSQAIMAITTEASKMEQKIQYIEVPLELEYKLLTFDKFNVLATAGGSYYVVTKNTISVNSSGTDFKIGKATNLNNTSYSANAGLKLEYMISNKTSLNFEPNYRYMLNPLKNVDAKNPSLLGANLGFSIKF</sequence>
<keyword evidence="1" id="KW-0175">Coiled coil</keyword>
<dbReference type="RefSeq" id="WP_092908505.1">
    <property type="nucleotide sequence ID" value="NZ_FOUZ01000009.1"/>
</dbReference>
<keyword evidence="3" id="KW-1133">Transmembrane helix</keyword>
<evidence type="ECO:0000256" key="2">
    <source>
        <dbReference type="SAM" id="MobiDB-lite"/>
    </source>
</evidence>
<feature type="transmembrane region" description="Helical" evidence="3">
    <location>
        <begin position="42"/>
        <end position="63"/>
    </location>
</feature>
<dbReference type="Proteomes" id="UP000199149">
    <property type="component" value="Unassembled WGS sequence"/>
</dbReference>
<organism evidence="4 5">
    <name type="scientific">Algoriella xinjiangensis</name>
    <dbReference type="NCBI Taxonomy" id="684065"/>
    <lineage>
        <taxon>Bacteria</taxon>
        <taxon>Pseudomonadati</taxon>
        <taxon>Bacteroidota</taxon>
        <taxon>Flavobacteriia</taxon>
        <taxon>Flavobacteriales</taxon>
        <taxon>Weeksellaceae</taxon>
        <taxon>Algoriella</taxon>
    </lineage>
</organism>
<dbReference type="EMBL" id="FOUZ01000009">
    <property type="protein sequence ID" value="SFN26809.1"/>
    <property type="molecule type" value="Genomic_DNA"/>
</dbReference>
<evidence type="ECO:0000256" key="3">
    <source>
        <dbReference type="SAM" id="Phobius"/>
    </source>
</evidence>
<dbReference type="AlphaFoldDB" id="A0A1I4XND3"/>
<reference evidence="5" key="1">
    <citation type="submission" date="2016-10" db="EMBL/GenBank/DDBJ databases">
        <authorList>
            <person name="Varghese N."/>
            <person name="Submissions S."/>
        </authorList>
    </citation>
    <scope>NUCLEOTIDE SEQUENCE [LARGE SCALE GENOMIC DNA]</scope>
    <source>
        <strain evidence="5">XJ109</strain>
    </source>
</reference>
<keyword evidence="3" id="KW-0472">Membrane</keyword>
<feature type="coiled-coil region" evidence="1">
    <location>
        <begin position="186"/>
        <end position="213"/>
    </location>
</feature>
<dbReference type="InterPro" id="IPR011250">
    <property type="entry name" value="OMP/PagP_B-barrel"/>
</dbReference>
<accession>A0A1I4XND3</accession>
<dbReference type="SUPFAM" id="SSF56925">
    <property type="entry name" value="OMPA-like"/>
    <property type="match status" value="1"/>
</dbReference>
<dbReference type="STRING" id="684065.SAMN05421738_10981"/>
<evidence type="ECO:0008006" key="6">
    <source>
        <dbReference type="Google" id="ProtNLM"/>
    </source>
</evidence>
<protein>
    <recommendedName>
        <fullName evidence="6">Outer membrane protein beta-barrel domain-containing protein</fullName>
    </recommendedName>
</protein>